<name>V5I1Q4_IXORI</name>
<feature type="chain" id="PRO_5004736392" evidence="2">
    <location>
        <begin position="22"/>
        <end position="132"/>
    </location>
</feature>
<evidence type="ECO:0000256" key="2">
    <source>
        <dbReference type="SAM" id="SignalP"/>
    </source>
</evidence>
<organism evidence="3">
    <name type="scientific">Ixodes ricinus</name>
    <name type="common">Common tick</name>
    <name type="synonym">Acarus ricinus</name>
    <dbReference type="NCBI Taxonomy" id="34613"/>
    <lineage>
        <taxon>Eukaryota</taxon>
        <taxon>Metazoa</taxon>
        <taxon>Ecdysozoa</taxon>
        <taxon>Arthropoda</taxon>
        <taxon>Chelicerata</taxon>
        <taxon>Arachnida</taxon>
        <taxon>Acari</taxon>
        <taxon>Parasitiformes</taxon>
        <taxon>Ixodida</taxon>
        <taxon>Ixodoidea</taxon>
        <taxon>Ixodidae</taxon>
        <taxon>Ixodinae</taxon>
        <taxon>Ixodes</taxon>
    </lineage>
</organism>
<evidence type="ECO:0000256" key="1">
    <source>
        <dbReference type="SAM" id="MobiDB-lite"/>
    </source>
</evidence>
<feature type="region of interest" description="Disordered" evidence="1">
    <location>
        <begin position="94"/>
        <end position="114"/>
    </location>
</feature>
<keyword evidence="2" id="KW-0732">Signal</keyword>
<reference evidence="3" key="1">
    <citation type="journal article" date="2015" name="Sci. Rep.">
        <title>Tissue- and time-dependent transcription in Ixodes ricinus salivary glands and midguts when blood feeding on the vertebrate host.</title>
        <authorList>
            <person name="Kotsyfakis M."/>
            <person name="Schwarz A."/>
            <person name="Erhart J."/>
            <person name="Ribeiro J.M."/>
        </authorList>
    </citation>
    <scope>NUCLEOTIDE SEQUENCE</scope>
    <source>
        <tissue evidence="3">Salivary gland and midgut</tissue>
    </source>
</reference>
<dbReference type="EMBL" id="GANP01001206">
    <property type="protein sequence ID" value="JAB83262.1"/>
    <property type="molecule type" value="mRNA"/>
</dbReference>
<evidence type="ECO:0000313" key="3">
    <source>
        <dbReference type="EMBL" id="JAB83262.1"/>
    </source>
</evidence>
<feature type="signal peptide" evidence="2">
    <location>
        <begin position="1"/>
        <end position="21"/>
    </location>
</feature>
<proteinExistence type="evidence at transcript level"/>
<sequence>MMLTTRKYVSFVVFASVAVLAATMPAQDCARVTPPKCSLVFPSILFLNPCQYVCFERLLLPSISVRTHPDGTLCTSAFGVLEIGSCRNGTCVPSPSESTVRPVQPTNKPETTTPYAVEKSPLRHYRTEINQF</sequence>
<protein>
    <submittedName>
        <fullName evidence="3">Putative conserved secreted protein</fullName>
    </submittedName>
</protein>
<dbReference type="AlphaFoldDB" id="V5I1Q4"/>
<accession>V5I1Q4</accession>